<accession>A0ABD3HCI6</accession>
<dbReference type="InterPro" id="IPR032675">
    <property type="entry name" value="LRR_dom_sf"/>
</dbReference>
<evidence type="ECO:0000256" key="3">
    <source>
        <dbReference type="SAM" id="MobiDB-lite"/>
    </source>
</evidence>
<dbReference type="SMART" id="SM00365">
    <property type="entry name" value="LRR_SD22"/>
    <property type="match status" value="4"/>
</dbReference>
<dbReference type="Pfam" id="PF12799">
    <property type="entry name" value="LRR_4"/>
    <property type="match status" value="1"/>
</dbReference>
<dbReference type="SUPFAM" id="SSF52075">
    <property type="entry name" value="Outer arm dynein light chain 1"/>
    <property type="match status" value="1"/>
</dbReference>
<proteinExistence type="predicted"/>
<evidence type="ECO:0000313" key="5">
    <source>
        <dbReference type="Proteomes" id="UP001633002"/>
    </source>
</evidence>
<dbReference type="PROSITE" id="PS51450">
    <property type="entry name" value="LRR"/>
    <property type="match status" value="4"/>
</dbReference>
<dbReference type="InterPro" id="IPR025875">
    <property type="entry name" value="Leu-rich_rpt_4"/>
</dbReference>
<sequence length="556" mass="63770">MWSKETKEDPFAGFEMTHESLKKLCKQHKLYTSCPELNEIMHLHQKGITKIKNLDKYINLRTIYFECNAISTIESLDHLVNLRCLYLNENLVEFITGLDNLKNLETLDLADNQIKTIQGLSNCTQLRQLNLSGNRIQSAGDVHHLMECPTLQSLDLSKNRIDDELALEAEQEMRDTIRHEDTVTRERHRKEFDDMINKAKAEAAARQQQAEEETQKGLKEAAPEVHMVKKDTNEEFSCVENMEEDEDMPPLEKIAVDPRKRDANELQSEEYQSPRRHWRGVEFIGSGVDLPITSPMDMQIGLQACARFIDQNQESESSEASSVFPDNTISEPYDDTRYKSYSGVAALMGESEGLLELCAVDKPHSEETVFRVSESLEDSSFDWEAYKAPFDPDEMNKIAVQESQRQFEWIERERAFKRELQERVLRRAAVNADTMLERAKKHIIQGPPNSSDINADGLQHGRPIIWGTNAYRNLWEKAAEVADPVESDLKSESSIEEKISDQEDHDLSEQTDMVMDMLLSANESVTSIGLSEQTQYFQNPIFDKDPDSFDELQPVP</sequence>
<evidence type="ECO:0000256" key="2">
    <source>
        <dbReference type="ARBA" id="ARBA00022737"/>
    </source>
</evidence>
<dbReference type="Proteomes" id="UP001633002">
    <property type="component" value="Unassembled WGS sequence"/>
</dbReference>
<keyword evidence="1" id="KW-0433">Leucine-rich repeat</keyword>
<organism evidence="4 5">
    <name type="scientific">Riccia sorocarpa</name>
    <dbReference type="NCBI Taxonomy" id="122646"/>
    <lineage>
        <taxon>Eukaryota</taxon>
        <taxon>Viridiplantae</taxon>
        <taxon>Streptophyta</taxon>
        <taxon>Embryophyta</taxon>
        <taxon>Marchantiophyta</taxon>
        <taxon>Marchantiopsida</taxon>
        <taxon>Marchantiidae</taxon>
        <taxon>Marchantiales</taxon>
        <taxon>Ricciaceae</taxon>
        <taxon>Riccia</taxon>
    </lineage>
</organism>
<protein>
    <recommendedName>
        <fullName evidence="6">Dynein assembly factor 1, axonemal homolog</fullName>
    </recommendedName>
</protein>
<dbReference type="Pfam" id="PF13516">
    <property type="entry name" value="LRR_6"/>
    <property type="match status" value="1"/>
</dbReference>
<dbReference type="PANTHER" id="PTHR45973">
    <property type="entry name" value="PROTEIN PHOSPHATASE 1 REGULATORY SUBUNIT SDS22-RELATED"/>
    <property type="match status" value="1"/>
</dbReference>
<dbReference type="EMBL" id="JBJQOH010000004">
    <property type="protein sequence ID" value="KAL3688581.1"/>
    <property type="molecule type" value="Genomic_DNA"/>
</dbReference>
<gene>
    <name evidence="4" type="ORF">R1sor_014890</name>
</gene>
<dbReference type="PANTHER" id="PTHR45973:SF32">
    <property type="entry name" value="DYNEIN ASSEMBLY FACTOR 1, AXONEMAL HOMOLOG"/>
    <property type="match status" value="1"/>
</dbReference>
<dbReference type="AlphaFoldDB" id="A0ABD3HCI6"/>
<evidence type="ECO:0000313" key="4">
    <source>
        <dbReference type="EMBL" id="KAL3688581.1"/>
    </source>
</evidence>
<name>A0ABD3HCI6_9MARC</name>
<feature type="region of interest" description="Disordered" evidence="3">
    <location>
        <begin position="485"/>
        <end position="504"/>
    </location>
</feature>
<evidence type="ECO:0000256" key="1">
    <source>
        <dbReference type="ARBA" id="ARBA00022614"/>
    </source>
</evidence>
<comment type="caution">
    <text evidence="4">The sequence shown here is derived from an EMBL/GenBank/DDBJ whole genome shotgun (WGS) entry which is preliminary data.</text>
</comment>
<evidence type="ECO:0008006" key="6">
    <source>
        <dbReference type="Google" id="ProtNLM"/>
    </source>
</evidence>
<keyword evidence="5" id="KW-1185">Reference proteome</keyword>
<dbReference type="InterPro" id="IPR001611">
    <property type="entry name" value="Leu-rich_rpt"/>
</dbReference>
<feature type="compositionally biased region" description="Basic and acidic residues" evidence="3">
    <location>
        <begin position="487"/>
        <end position="504"/>
    </location>
</feature>
<keyword evidence="2" id="KW-0677">Repeat</keyword>
<dbReference type="InterPro" id="IPR050576">
    <property type="entry name" value="Cilia_flagella_integrity"/>
</dbReference>
<reference evidence="4 5" key="1">
    <citation type="submission" date="2024-09" db="EMBL/GenBank/DDBJ databases">
        <title>Chromosome-scale assembly of Riccia sorocarpa.</title>
        <authorList>
            <person name="Paukszto L."/>
        </authorList>
    </citation>
    <scope>NUCLEOTIDE SEQUENCE [LARGE SCALE GENOMIC DNA]</scope>
    <source>
        <strain evidence="4">LP-2024</strain>
        <tissue evidence="4">Aerial parts of the thallus</tissue>
    </source>
</reference>
<dbReference type="Gene3D" id="3.80.10.10">
    <property type="entry name" value="Ribonuclease Inhibitor"/>
    <property type="match status" value="1"/>
</dbReference>